<reference key="2">
    <citation type="submission" date="2011-05" db="EMBL/GenBank/DDBJ databases">
        <title>The Genome of Mycoplasma haemofelis Strain Ohio2, a pathogenic hemoplasma of the cat.</title>
        <authorList>
            <person name="Santos A.P."/>
            <person name="Guimaraes A.M.S."/>
            <person name="SanMiguel P.J."/>
            <person name="Martin S.W."/>
            <person name="Messick J.B."/>
        </authorList>
    </citation>
    <scope>NUCLEOTIDE SEQUENCE</scope>
    <source>
        <strain>Ohio2</strain>
    </source>
</reference>
<dbReference type="STRING" id="859194.MHF_0995"/>
<dbReference type="AlphaFoldDB" id="F6FJ52"/>
<proteinExistence type="predicted"/>
<dbReference type="KEGG" id="mhf:MHF_0995"/>
<dbReference type="BioCyc" id="MHAE859194:G1GR7-991-MONOMER"/>
<reference evidence="1 2" key="1">
    <citation type="journal article" date="2011" name="J. Bacteriol.">
        <title>Complete genome sequences of two hemotropic Mycoplasmas, Mycoplasma haemofelis strain Ohio2 and Mycoplasma suis strain Illinois.</title>
        <authorList>
            <person name="Messick J.B."/>
            <person name="Santos A.P."/>
            <person name="Guimaraes A.M."/>
        </authorList>
    </citation>
    <scope>NUCLEOTIDE SEQUENCE [LARGE SCALE GENOMIC DNA]</scope>
    <source>
        <strain evidence="1 2">Ohio2</strain>
    </source>
</reference>
<evidence type="ECO:0000313" key="2">
    <source>
        <dbReference type="Proteomes" id="UP000007952"/>
    </source>
</evidence>
<protein>
    <submittedName>
        <fullName evidence="1">Uncharacterized protein</fullName>
    </submittedName>
</protein>
<sequence>MSKTLIPALAGVGAAGLGGGIYLAHKNSKNPSPERKTILLRLEKEKYKPLKLDDPTHWQDSLTNYKKQHTQKTSYTEQELKNLCGSLFKQDDIGEEDYSTAKRYCVVPRTISQRLGDLGFKVIEASETEKWKKLSGEYKASGTGNKKLGDLVNTDVDDESTGEKLKKKCQEILAKGHWENDYDSLLEGSKTWCTDKALPPLQDV</sequence>
<name>F6FJ52_MYCHI</name>
<organism evidence="1 2">
    <name type="scientific">Mycoplasma haemofelis (strain Ohio2)</name>
    <dbReference type="NCBI Taxonomy" id="859194"/>
    <lineage>
        <taxon>Bacteria</taxon>
        <taxon>Bacillati</taxon>
        <taxon>Mycoplasmatota</taxon>
        <taxon>Mollicutes</taxon>
        <taxon>Mycoplasmataceae</taxon>
        <taxon>Mycoplasma</taxon>
    </lineage>
</organism>
<dbReference type="HOGENOM" id="CLU_098620_3_0_14"/>
<accession>F6FJ52</accession>
<dbReference type="Proteomes" id="UP000007952">
    <property type="component" value="Chromosome"/>
</dbReference>
<gene>
    <name evidence="1" type="ordered locus">MHF_0995</name>
</gene>
<evidence type="ECO:0000313" key="1">
    <source>
        <dbReference type="EMBL" id="AEG73250.1"/>
    </source>
</evidence>
<dbReference type="EMBL" id="CP002808">
    <property type="protein sequence ID" value="AEG73250.1"/>
    <property type="molecule type" value="Genomic_DNA"/>
</dbReference>